<sequence>MITYTEEKIFTKSQVEDLFLSVNWLSGKYPDRLMKALLNSSTVITAWDGDLLVGLARVLDDKAMMAYINYVLVRPSYQGQRIATNMLNIIKEKYKDYLYIEVMLEDKGKLPFYEKNGFKEMCDGTGALIRNLDIK</sequence>
<protein>
    <submittedName>
        <fullName evidence="2">GNAT family N-acetyltransferase</fullName>
    </submittedName>
</protein>
<accession>A0A7X2PA88</accession>
<dbReference type="SUPFAM" id="SSF55729">
    <property type="entry name" value="Acyl-CoA N-acyltransferases (Nat)"/>
    <property type="match status" value="1"/>
</dbReference>
<dbReference type="PROSITE" id="PS51186">
    <property type="entry name" value="GNAT"/>
    <property type="match status" value="1"/>
</dbReference>
<gene>
    <name evidence="2" type="ORF">FYJ80_00085</name>
</gene>
<dbReference type="EMBL" id="VUNN01000001">
    <property type="protein sequence ID" value="MSU05184.1"/>
    <property type="molecule type" value="Genomic_DNA"/>
</dbReference>
<organism evidence="2 3">
    <name type="scientific">Bullifex porci</name>
    <dbReference type="NCBI Taxonomy" id="2606638"/>
    <lineage>
        <taxon>Bacteria</taxon>
        <taxon>Pseudomonadati</taxon>
        <taxon>Spirochaetota</taxon>
        <taxon>Spirochaetia</taxon>
        <taxon>Spirochaetales</taxon>
        <taxon>Spirochaetaceae</taxon>
        <taxon>Bullifex</taxon>
    </lineage>
</organism>
<dbReference type="InterPro" id="IPR000182">
    <property type="entry name" value="GNAT_dom"/>
</dbReference>
<keyword evidence="3" id="KW-1185">Reference proteome</keyword>
<reference evidence="2 3" key="1">
    <citation type="submission" date="2019-08" db="EMBL/GenBank/DDBJ databases">
        <title>In-depth cultivation of the pig gut microbiome towards novel bacterial diversity and tailored functional studies.</title>
        <authorList>
            <person name="Wylensek D."/>
            <person name="Hitch T.C.A."/>
            <person name="Clavel T."/>
        </authorList>
    </citation>
    <scope>NUCLEOTIDE SEQUENCE [LARGE SCALE GENOMIC DNA]</scope>
    <source>
        <strain evidence="2 3">NM-380-WT-3C1</strain>
    </source>
</reference>
<dbReference type="AlphaFoldDB" id="A0A7X2PA88"/>
<proteinExistence type="predicted"/>
<dbReference type="InterPro" id="IPR016181">
    <property type="entry name" value="Acyl_CoA_acyltransferase"/>
</dbReference>
<dbReference type="Gene3D" id="3.40.630.30">
    <property type="match status" value="1"/>
</dbReference>
<keyword evidence="2" id="KW-0808">Transferase</keyword>
<feature type="domain" description="N-acetyltransferase" evidence="1">
    <location>
        <begin position="5"/>
        <end position="135"/>
    </location>
</feature>
<dbReference type="RefSeq" id="WP_154424087.1">
    <property type="nucleotide sequence ID" value="NZ_JAQYPZ010000132.1"/>
</dbReference>
<comment type="caution">
    <text evidence="2">The sequence shown here is derived from an EMBL/GenBank/DDBJ whole genome shotgun (WGS) entry which is preliminary data.</text>
</comment>
<dbReference type="Proteomes" id="UP000460549">
    <property type="component" value="Unassembled WGS sequence"/>
</dbReference>
<dbReference type="Pfam" id="PF00583">
    <property type="entry name" value="Acetyltransf_1"/>
    <property type="match status" value="1"/>
</dbReference>
<evidence type="ECO:0000313" key="2">
    <source>
        <dbReference type="EMBL" id="MSU05184.1"/>
    </source>
</evidence>
<name>A0A7X2PA88_9SPIO</name>
<dbReference type="GO" id="GO:0016747">
    <property type="term" value="F:acyltransferase activity, transferring groups other than amino-acyl groups"/>
    <property type="evidence" value="ECO:0007669"/>
    <property type="project" value="InterPro"/>
</dbReference>
<evidence type="ECO:0000313" key="3">
    <source>
        <dbReference type="Proteomes" id="UP000460549"/>
    </source>
</evidence>
<dbReference type="CDD" id="cd04301">
    <property type="entry name" value="NAT_SF"/>
    <property type="match status" value="1"/>
</dbReference>
<evidence type="ECO:0000259" key="1">
    <source>
        <dbReference type="PROSITE" id="PS51186"/>
    </source>
</evidence>